<dbReference type="RefSeq" id="WP_174448783.1">
    <property type="nucleotide sequence ID" value="NZ_AP018732.1"/>
</dbReference>
<dbReference type="Pfam" id="PF01904">
    <property type="entry name" value="DUF72"/>
    <property type="match status" value="1"/>
</dbReference>
<gene>
    <name evidence="1" type="ORF">NAS2_1176</name>
</gene>
<evidence type="ECO:0000313" key="2">
    <source>
        <dbReference type="Proteomes" id="UP000509448"/>
    </source>
</evidence>
<dbReference type="PANTHER" id="PTHR30348:SF4">
    <property type="entry name" value="DUF72 DOMAIN-CONTAINING PROTEIN"/>
    <property type="match status" value="1"/>
</dbReference>
<organism evidence="1 2">
    <name type="scientific">Conexivisphaera calida</name>
    <dbReference type="NCBI Taxonomy" id="1874277"/>
    <lineage>
        <taxon>Archaea</taxon>
        <taxon>Nitrososphaerota</taxon>
        <taxon>Conexivisphaeria</taxon>
        <taxon>Conexivisphaerales</taxon>
        <taxon>Conexivisphaeraceae</taxon>
        <taxon>Conexivisphaera</taxon>
    </lineage>
</organism>
<reference evidence="1 2" key="1">
    <citation type="journal article" date="2019" name="ISME J.">
        <title>Isolation and characterization of a thermophilic sulfur- and iron-reducing thaumarchaeote from a terrestrial acidic hot spring.</title>
        <authorList>
            <person name="Kato S."/>
            <person name="Itoh T."/>
            <person name="Yuki M."/>
            <person name="Nagamori M."/>
            <person name="Ohnishi M."/>
            <person name="Uematsu K."/>
            <person name="Suzuki K."/>
            <person name="Takashina T."/>
            <person name="Ohkuma M."/>
        </authorList>
    </citation>
    <scope>NUCLEOTIDE SEQUENCE [LARGE SCALE GENOMIC DNA]</scope>
    <source>
        <strain evidence="1 2">NAS-02</strain>
    </source>
</reference>
<name>A0A4P2VNS9_9ARCH</name>
<dbReference type="Proteomes" id="UP000509448">
    <property type="component" value="Chromosome"/>
</dbReference>
<dbReference type="AlphaFoldDB" id="A0A4P2VNS9"/>
<dbReference type="OrthoDB" id="35747at2157"/>
<dbReference type="SUPFAM" id="SSF117396">
    <property type="entry name" value="TM1631-like"/>
    <property type="match status" value="1"/>
</dbReference>
<evidence type="ECO:0000313" key="1">
    <source>
        <dbReference type="EMBL" id="BBE42565.1"/>
    </source>
</evidence>
<keyword evidence="2" id="KW-1185">Reference proteome</keyword>
<dbReference type="PANTHER" id="PTHR30348">
    <property type="entry name" value="UNCHARACTERIZED PROTEIN YECE"/>
    <property type="match status" value="1"/>
</dbReference>
<dbReference type="GeneID" id="55584986"/>
<dbReference type="Gene3D" id="3.20.20.410">
    <property type="entry name" value="Protein of unknown function UPF0759"/>
    <property type="match status" value="1"/>
</dbReference>
<dbReference type="KEGG" id="ccai:NAS2_1176"/>
<dbReference type="EMBL" id="AP018732">
    <property type="protein sequence ID" value="BBE42565.1"/>
    <property type="molecule type" value="Genomic_DNA"/>
</dbReference>
<proteinExistence type="predicted"/>
<sequence>MEFYVGTSGWSYEWNPDGIGWYASSSGLNAVELNASFYRFPFSSMVRSWARRDELRWSVKVHRNITHSRRMKGPGALDAFLRFMEIFRPMEEAGIIDFYLFQMPPQFAAGDENWGRIESMEEATGLGSRMAVEWRHPSWFSQEWVERARERGITVVSVDAPGIYFYARSSDSSYVRMHGRTEWYAHIYSDEELDEIASRVASLGGSSAYLFFNNDHAMLDNARKMMKKLGGIQGCCPGITGRSR</sequence>
<accession>A0A4P2VNS9</accession>
<dbReference type="InterPro" id="IPR036520">
    <property type="entry name" value="UPF0759_sf"/>
</dbReference>
<dbReference type="InterPro" id="IPR002763">
    <property type="entry name" value="DUF72"/>
</dbReference>
<evidence type="ECO:0008006" key="3">
    <source>
        <dbReference type="Google" id="ProtNLM"/>
    </source>
</evidence>
<protein>
    <recommendedName>
        <fullName evidence="3">DUF72 domain-containing protein</fullName>
    </recommendedName>
</protein>